<accession>A0A075LP61</accession>
<protein>
    <submittedName>
        <fullName evidence="2">Uncharacterized protein</fullName>
    </submittedName>
</protein>
<dbReference type="AlphaFoldDB" id="A0A075LP61"/>
<dbReference type="Proteomes" id="UP000027980">
    <property type="component" value="Chromosome"/>
</dbReference>
<keyword evidence="1" id="KW-0812">Transmembrane</keyword>
<dbReference type="EMBL" id="CP008876">
    <property type="protein sequence ID" value="AIF68139.1"/>
    <property type="molecule type" value="Genomic_DNA"/>
</dbReference>
<feature type="transmembrane region" description="Helical" evidence="1">
    <location>
        <begin position="6"/>
        <end position="24"/>
    </location>
</feature>
<sequence>MEELLKALPSLLGVLIGGLITFFVQNTTVRKQQKWEARKIEIDIYYKEQTLKFQTFNKILQLNRFCNVLEYDIHYGPELNEKNYRKHIRPLLFDIFHLLENSLAKDINNIEEIYERQHAVGEEYSEDKKALSESYQNIIKSINGQFKLLRESKHLSRGHKNYS</sequence>
<dbReference type="RefSeq" id="WP_038564748.1">
    <property type="nucleotide sequence ID" value="NZ_CP008876.1"/>
</dbReference>
<gene>
    <name evidence="2" type="ORF">GZ22_16875</name>
</gene>
<keyword evidence="1" id="KW-1133">Transmembrane helix</keyword>
<evidence type="ECO:0000313" key="3">
    <source>
        <dbReference type="Proteomes" id="UP000027980"/>
    </source>
</evidence>
<name>A0A075LP61_9BACI</name>
<evidence type="ECO:0000256" key="1">
    <source>
        <dbReference type="SAM" id="Phobius"/>
    </source>
</evidence>
<dbReference type="OrthoDB" id="2943828at2"/>
<proteinExistence type="predicted"/>
<evidence type="ECO:0000313" key="2">
    <source>
        <dbReference type="EMBL" id="AIF68139.1"/>
    </source>
</evidence>
<dbReference type="KEGG" id="tap:GZ22_16875"/>
<reference evidence="2 3" key="1">
    <citation type="submission" date="2014-07" db="EMBL/GenBank/DDBJ databases">
        <title>Complete genome sequence of a moderately halophilic bacterium Terribacillus aidingensis MP602, isolated from Cryptomeria fortunei in Tianmu mountain in China.</title>
        <authorList>
            <person name="Wang Y."/>
            <person name="Lu P."/>
            <person name="Zhang L."/>
        </authorList>
    </citation>
    <scope>NUCLEOTIDE SEQUENCE [LARGE SCALE GENOMIC DNA]</scope>
    <source>
        <strain evidence="2 3">MP602</strain>
    </source>
</reference>
<dbReference type="GeneID" id="34222052"/>
<keyword evidence="1" id="KW-0472">Membrane</keyword>
<organism evidence="2 3">
    <name type="scientific">Terribacillus saccharophilus</name>
    <dbReference type="NCBI Taxonomy" id="361277"/>
    <lineage>
        <taxon>Bacteria</taxon>
        <taxon>Bacillati</taxon>
        <taxon>Bacillota</taxon>
        <taxon>Bacilli</taxon>
        <taxon>Bacillales</taxon>
        <taxon>Bacillaceae</taxon>
        <taxon>Terribacillus</taxon>
    </lineage>
</organism>
<dbReference type="HOGENOM" id="CLU_1626258_0_0_9"/>